<protein>
    <submittedName>
        <fullName evidence="3">Uncharacterized protein</fullName>
    </submittedName>
</protein>
<reference evidence="3 4" key="1">
    <citation type="submission" date="2007-06" db="EMBL/GenBank/DDBJ databases">
        <authorList>
            <person name="Shimkets L."/>
            <person name="Ferriera S."/>
            <person name="Johnson J."/>
            <person name="Kravitz S."/>
            <person name="Beeson K."/>
            <person name="Sutton G."/>
            <person name="Rogers Y.-H."/>
            <person name="Friedman R."/>
            <person name="Frazier M."/>
            <person name="Venter J.C."/>
        </authorList>
    </citation>
    <scope>NUCLEOTIDE SEQUENCE [LARGE SCALE GENOMIC DNA]</scope>
    <source>
        <strain evidence="3 4">SIR-1</strain>
    </source>
</reference>
<dbReference type="RefSeq" id="WP_006969354.1">
    <property type="nucleotide sequence ID" value="NZ_ABCS01000003.1"/>
</dbReference>
<keyword evidence="2" id="KW-0472">Membrane</keyword>
<keyword evidence="2" id="KW-0812">Transmembrane</keyword>
<dbReference type="OrthoDB" id="5492713at2"/>
<sequence>MGEDSWNRLGDDLEPPPPAVDPEFAGGLGVGPRLVLLPDPESRVALERGLLGIPLSLRIASAAREAGFSEIIAAPGLALAPEGSREVSVGDPLHGPGLIVFEGTFVDPRILRLMVEHPLEEDERFTLYDGVARPAGCFTGDLGVMPITLPVSEELDWPEGLGPEDLARVVYTEDIERVEWLVLRTEARRSRTSGWRGTETEHVRHSLAGESRWHREISTRTLRWLARSNLAVAQLELIALGVALSSGVVVLANSWAALVFAGLLLLAGVHVARLLAPLRFLRDEAISPRDEYGRPEVWVPGDTLAGATRPLAHATFIACLTYVLIAETDRSSVAALVLLAAGGVASLLCLAHARARLRGDDENVLVLPRAAALIKRLGVSMPSWVQGAPLLEIGAMVGTLTGEPGVPWTFLVGAAVSRLWRWFTAPPPA</sequence>
<feature type="transmembrane region" description="Helical" evidence="2">
    <location>
        <begin position="230"/>
        <end position="249"/>
    </location>
</feature>
<organism evidence="3 4">
    <name type="scientific">Plesiocystis pacifica SIR-1</name>
    <dbReference type="NCBI Taxonomy" id="391625"/>
    <lineage>
        <taxon>Bacteria</taxon>
        <taxon>Pseudomonadati</taxon>
        <taxon>Myxococcota</taxon>
        <taxon>Polyangia</taxon>
        <taxon>Nannocystales</taxon>
        <taxon>Nannocystaceae</taxon>
        <taxon>Plesiocystis</taxon>
    </lineage>
</organism>
<proteinExistence type="predicted"/>
<name>A6FY05_9BACT</name>
<dbReference type="EMBL" id="ABCS01000003">
    <property type="protein sequence ID" value="EDM81384.1"/>
    <property type="molecule type" value="Genomic_DNA"/>
</dbReference>
<dbReference type="Proteomes" id="UP000005801">
    <property type="component" value="Unassembled WGS sequence"/>
</dbReference>
<feature type="region of interest" description="Disordered" evidence="1">
    <location>
        <begin position="1"/>
        <end position="24"/>
    </location>
</feature>
<feature type="transmembrane region" description="Helical" evidence="2">
    <location>
        <begin position="297"/>
        <end position="325"/>
    </location>
</feature>
<keyword evidence="4" id="KW-1185">Reference proteome</keyword>
<accession>A6FY05</accession>
<evidence type="ECO:0000313" key="3">
    <source>
        <dbReference type="EMBL" id="EDM81384.1"/>
    </source>
</evidence>
<evidence type="ECO:0000256" key="2">
    <source>
        <dbReference type="SAM" id="Phobius"/>
    </source>
</evidence>
<gene>
    <name evidence="3" type="ORF">PPSIR1_39375</name>
</gene>
<dbReference type="STRING" id="391625.PPSIR1_39375"/>
<feature type="transmembrane region" description="Helical" evidence="2">
    <location>
        <begin position="255"/>
        <end position="276"/>
    </location>
</feature>
<feature type="compositionally biased region" description="Basic and acidic residues" evidence="1">
    <location>
        <begin position="1"/>
        <end position="11"/>
    </location>
</feature>
<keyword evidence="2" id="KW-1133">Transmembrane helix</keyword>
<feature type="transmembrane region" description="Helical" evidence="2">
    <location>
        <begin position="331"/>
        <end position="351"/>
    </location>
</feature>
<evidence type="ECO:0000313" key="4">
    <source>
        <dbReference type="Proteomes" id="UP000005801"/>
    </source>
</evidence>
<evidence type="ECO:0000256" key="1">
    <source>
        <dbReference type="SAM" id="MobiDB-lite"/>
    </source>
</evidence>
<comment type="caution">
    <text evidence="3">The sequence shown here is derived from an EMBL/GenBank/DDBJ whole genome shotgun (WGS) entry which is preliminary data.</text>
</comment>
<dbReference type="AlphaFoldDB" id="A6FY05"/>